<dbReference type="Proteomes" id="UP000253606">
    <property type="component" value="Chromosome"/>
</dbReference>
<evidence type="ECO:0000313" key="2">
    <source>
        <dbReference type="Proteomes" id="UP000253606"/>
    </source>
</evidence>
<gene>
    <name evidence="1" type="ORF">ACPOL_3566</name>
</gene>
<dbReference type="KEGG" id="abas:ACPOL_3566"/>
<protein>
    <submittedName>
        <fullName evidence="1">Uncharacterized protein</fullName>
    </submittedName>
</protein>
<dbReference type="EMBL" id="CP030840">
    <property type="protein sequence ID" value="AXC12851.1"/>
    <property type="molecule type" value="Genomic_DNA"/>
</dbReference>
<dbReference type="AlphaFoldDB" id="A0A2Z5G119"/>
<keyword evidence="2" id="KW-1185">Reference proteome</keyword>
<name>A0A2Z5G119_9BACT</name>
<sequence length="51" mass="5211">MGGQVCQYGAGLYGKLSGVYGSSFFSASHGDIPSDNQQIRQGLAIAKKGGC</sequence>
<organism evidence="1 2">
    <name type="scientific">Acidisarcina polymorpha</name>
    <dbReference type="NCBI Taxonomy" id="2211140"/>
    <lineage>
        <taxon>Bacteria</taxon>
        <taxon>Pseudomonadati</taxon>
        <taxon>Acidobacteriota</taxon>
        <taxon>Terriglobia</taxon>
        <taxon>Terriglobales</taxon>
        <taxon>Acidobacteriaceae</taxon>
        <taxon>Acidisarcina</taxon>
    </lineage>
</organism>
<accession>A0A2Z5G119</accession>
<reference evidence="1 2" key="1">
    <citation type="journal article" date="2018" name="Front. Microbiol.">
        <title>Hydrolytic Capabilities as a Key to Environmental Success: Chitinolytic and Cellulolytic Acidobacteria From Acidic Sub-arctic Soils and Boreal Peatlands.</title>
        <authorList>
            <person name="Belova S.E."/>
            <person name="Ravin N.V."/>
            <person name="Pankratov T.A."/>
            <person name="Rakitin A.L."/>
            <person name="Ivanova A.A."/>
            <person name="Beletsky A.V."/>
            <person name="Mardanov A.V."/>
            <person name="Sinninghe Damste J.S."/>
            <person name="Dedysh S.N."/>
        </authorList>
    </citation>
    <scope>NUCLEOTIDE SEQUENCE [LARGE SCALE GENOMIC DNA]</scope>
    <source>
        <strain evidence="1 2">SBC82</strain>
    </source>
</reference>
<proteinExistence type="predicted"/>
<evidence type="ECO:0000313" key="1">
    <source>
        <dbReference type="EMBL" id="AXC12851.1"/>
    </source>
</evidence>